<proteinExistence type="predicted"/>
<accession>A0A1V4K566</accession>
<gene>
    <name evidence="2" type="ORF">AV530_009131</name>
</gene>
<keyword evidence="3" id="KW-1185">Reference proteome</keyword>
<name>A0A1V4K566_PATFA</name>
<evidence type="ECO:0000313" key="2">
    <source>
        <dbReference type="EMBL" id="OPJ79602.1"/>
    </source>
</evidence>
<feature type="compositionally biased region" description="Polar residues" evidence="1">
    <location>
        <begin position="168"/>
        <end position="180"/>
    </location>
</feature>
<dbReference type="EMBL" id="LSYS01004372">
    <property type="protein sequence ID" value="OPJ79602.1"/>
    <property type="molecule type" value="Genomic_DNA"/>
</dbReference>
<protein>
    <submittedName>
        <fullName evidence="2">Fibrous sheath CABYR-binding protein-like</fullName>
    </submittedName>
</protein>
<evidence type="ECO:0000256" key="1">
    <source>
        <dbReference type="SAM" id="MobiDB-lite"/>
    </source>
</evidence>
<organism evidence="2 3">
    <name type="scientific">Patagioenas fasciata monilis</name>
    <dbReference type="NCBI Taxonomy" id="372326"/>
    <lineage>
        <taxon>Eukaryota</taxon>
        <taxon>Metazoa</taxon>
        <taxon>Chordata</taxon>
        <taxon>Craniata</taxon>
        <taxon>Vertebrata</taxon>
        <taxon>Euteleostomi</taxon>
        <taxon>Archelosauria</taxon>
        <taxon>Archosauria</taxon>
        <taxon>Dinosauria</taxon>
        <taxon>Saurischia</taxon>
        <taxon>Theropoda</taxon>
        <taxon>Coelurosauria</taxon>
        <taxon>Aves</taxon>
        <taxon>Neognathae</taxon>
        <taxon>Neoaves</taxon>
        <taxon>Columbimorphae</taxon>
        <taxon>Columbiformes</taxon>
        <taxon>Columbidae</taxon>
        <taxon>Patagioenas</taxon>
    </lineage>
</organism>
<feature type="region of interest" description="Disordered" evidence="1">
    <location>
        <begin position="191"/>
        <end position="210"/>
    </location>
</feature>
<evidence type="ECO:0000313" key="3">
    <source>
        <dbReference type="Proteomes" id="UP000190648"/>
    </source>
</evidence>
<dbReference type="Proteomes" id="UP000190648">
    <property type="component" value="Unassembled WGS sequence"/>
</dbReference>
<dbReference type="AlphaFoldDB" id="A0A1V4K566"/>
<reference evidence="2 3" key="1">
    <citation type="submission" date="2016-02" db="EMBL/GenBank/DDBJ databases">
        <title>Band-tailed pigeon sequencing and assembly.</title>
        <authorList>
            <person name="Soares A.E."/>
            <person name="Novak B.J."/>
            <person name="Rice E.S."/>
            <person name="O'Connell B."/>
            <person name="Chang D."/>
            <person name="Weber S."/>
            <person name="Shapiro B."/>
        </authorList>
    </citation>
    <scope>NUCLEOTIDE SEQUENCE [LARGE SCALE GENOMIC DNA]</scope>
    <source>
        <strain evidence="2">BTP2013</strain>
        <tissue evidence="2">Blood</tissue>
    </source>
</reference>
<feature type="region of interest" description="Disordered" evidence="1">
    <location>
        <begin position="92"/>
        <end position="183"/>
    </location>
</feature>
<feature type="compositionally biased region" description="Acidic residues" evidence="1">
    <location>
        <begin position="107"/>
        <end position="117"/>
    </location>
</feature>
<sequence length="276" mass="31269">MFSVLPASCTHQSGQLEIIRGTATAKRKLVLELIHTVRAFQAVTERRHEQLRAELARWHGAVGSRSGTPPGDPSIPTARVNEQVQLGLPGARDHSEHLGEELPWVDVDMDDAVDGDEDKDKDAGPDRSSSVELERRSPMESGRSNPVVPSRRSLVEEKRSSPVEPQRSHNTGPGRSSSMEMDSHISVGLKWSSPVARGRSSPAEPRPRWWVPTAGTRGRVAPGLRRAARFLRDGCARLWGWLRGWWRRRCRRPRVFFCQPPWWQHWSQKSNGFHYY</sequence>
<comment type="caution">
    <text evidence="2">The sequence shown here is derived from an EMBL/GenBank/DDBJ whole genome shotgun (WGS) entry which is preliminary data.</text>
</comment>